<accession>A0A6A5SYS3</accession>
<name>A0A6A5SYS3_9PLEO</name>
<dbReference type="OrthoDB" id="4507347at2759"/>
<evidence type="ECO:0000313" key="2">
    <source>
        <dbReference type="Proteomes" id="UP000800038"/>
    </source>
</evidence>
<organism evidence="1 2">
    <name type="scientific">Clathrospora elynae</name>
    <dbReference type="NCBI Taxonomy" id="706981"/>
    <lineage>
        <taxon>Eukaryota</taxon>
        <taxon>Fungi</taxon>
        <taxon>Dikarya</taxon>
        <taxon>Ascomycota</taxon>
        <taxon>Pezizomycotina</taxon>
        <taxon>Dothideomycetes</taxon>
        <taxon>Pleosporomycetidae</taxon>
        <taxon>Pleosporales</taxon>
        <taxon>Diademaceae</taxon>
        <taxon>Clathrospora</taxon>
    </lineage>
</organism>
<dbReference type="Proteomes" id="UP000800038">
    <property type="component" value="Unassembled WGS sequence"/>
</dbReference>
<keyword evidence="2" id="KW-1185">Reference proteome</keyword>
<dbReference type="EMBL" id="ML976009">
    <property type="protein sequence ID" value="KAF1945551.1"/>
    <property type="molecule type" value="Genomic_DNA"/>
</dbReference>
<protein>
    <submittedName>
        <fullName evidence="1">Uncharacterized protein</fullName>
    </submittedName>
</protein>
<dbReference type="AlphaFoldDB" id="A0A6A5SYS3"/>
<evidence type="ECO:0000313" key="1">
    <source>
        <dbReference type="EMBL" id="KAF1945551.1"/>
    </source>
</evidence>
<proteinExistence type="predicted"/>
<sequence>MSAFEMTASALTKLDENPRRTATQDLVRNLFTKNGQNPIQKPMHKVRKVLARIRRFYRHEVVGSSEPDVSDIIVFCDLKRFEKMDEAVWGKNIWEDTYDVMMETNVGRFVVKLAHRNMVFAEIDKVLLHEMTHGRNVFYRDWDDLDAGSSYSVPDGTEAKPENHNVQIGIQDVDVSTSIPYPTTVNRARFQQMACSNFFGASQR</sequence>
<gene>
    <name evidence="1" type="ORF">EJ02DRAFT_475871</name>
</gene>
<reference evidence="1" key="1">
    <citation type="journal article" date="2020" name="Stud. Mycol.">
        <title>101 Dothideomycetes genomes: a test case for predicting lifestyles and emergence of pathogens.</title>
        <authorList>
            <person name="Haridas S."/>
            <person name="Albert R."/>
            <person name="Binder M."/>
            <person name="Bloem J."/>
            <person name="Labutti K."/>
            <person name="Salamov A."/>
            <person name="Andreopoulos B."/>
            <person name="Baker S."/>
            <person name="Barry K."/>
            <person name="Bills G."/>
            <person name="Bluhm B."/>
            <person name="Cannon C."/>
            <person name="Castanera R."/>
            <person name="Culley D."/>
            <person name="Daum C."/>
            <person name="Ezra D."/>
            <person name="Gonzalez J."/>
            <person name="Henrissat B."/>
            <person name="Kuo A."/>
            <person name="Liang C."/>
            <person name="Lipzen A."/>
            <person name="Lutzoni F."/>
            <person name="Magnuson J."/>
            <person name="Mondo S."/>
            <person name="Nolan M."/>
            <person name="Ohm R."/>
            <person name="Pangilinan J."/>
            <person name="Park H.-J."/>
            <person name="Ramirez L."/>
            <person name="Alfaro M."/>
            <person name="Sun H."/>
            <person name="Tritt A."/>
            <person name="Yoshinaga Y."/>
            <person name="Zwiers L.-H."/>
            <person name="Turgeon B."/>
            <person name="Goodwin S."/>
            <person name="Spatafora J."/>
            <person name="Crous P."/>
            <person name="Grigoriev I."/>
        </authorList>
    </citation>
    <scope>NUCLEOTIDE SEQUENCE</scope>
    <source>
        <strain evidence="1">CBS 161.51</strain>
    </source>
</reference>